<proteinExistence type="predicted"/>
<gene>
    <name evidence="2" type="ORF">mMyoMyo1_010748</name>
</gene>
<evidence type="ECO:0000256" key="1">
    <source>
        <dbReference type="SAM" id="MobiDB-lite"/>
    </source>
</evidence>
<keyword evidence="3" id="KW-1185">Reference proteome</keyword>
<evidence type="ECO:0000313" key="2">
    <source>
        <dbReference type="EMBL" id="KAF6369408.1"/>
    </source>
</evidence>
<sequence>MGRLLWTLNIHELTSARTTDSSRPGSAPPGPGQSPVPLEMTWSVAPQIGLLLLCSLHPPRCLVKSLESCLEPGTQTCSQDQGYLVPSRNLHKYDLPKSRVSLFIDALEQKLRDIHIRSEERGLQLYSPISSESKLHRDEVLSFPWISWVP</sequence>
<accession>A0A7J7Z5P4</accession>
<protein>
    <submittedName>
        <fullName evidence="2">Uncharacterized protein</fullName>
    </submittedName>
</protein>
<evidence type="ECO:0000313" key="3">
    <source>
        <dbReference type="Proteomes" id="UP000527355"/>
    </source>
</evidence>
<dbReference type="Proteomes" id="UP000527355">
    <property type="component" value="Unassembled WGS sequence"/>
</dbReference>
<reference evidence="2 3" key="1">
    <citation type="journal article" date="2020" name="Nature">
        <title>Six reference-quality genomes reveal evolution of bat adaptations.</title>
        <authorList>
            <person name="Jebb D."/>
            <person name="Huang Z."/>
            <person name="Pippel M."/>
            <person name="Hughes G.M."/>
            <person name="Lavrichenko K."/>
            <person name="Devanna P."/>
            <person name="Winkler S."/>
            <person name="Jermiin L.S."/>
            <person name="Skirmuntt E.C."/>
            <person name="Katzourakis A."/>
            <person name="Burkitt-Gray L."/>
            <person name="Ray D.A."/>
            <person name="Sullivan K.A.M."/>
            <person name="Roscito J.G."/>
            <person name="Kirilenko B.M."/>
            <person name="Davalos L.M."/>
            <person name="Corthals A.P."/>
            <person name="Power M.L."/>
            <person name="Jones G."/>
            <person name="Ransome R.D."/>
            <person name="Dechmann D.K.N."/>
            <person name="Locatelli A.G."/>
            <person name="Puechmaille S.J."/>
            <person name="Fedrigo O."/>
            <person name="Jarvis E.D."/>
            <person name="Hiller M."/>
            <person name="Vernes S.C."/>
            <person name="Myers E.W."/>
            <person name="Teeling E.C."/>
        </authorList>
    </citation>
    <scope>NUCLEOTIDE SEQUENCE [LARGE SCALE GENOMIC DNA]</scope>
    <source>
        <strain evidence="2">MMyoMyo1</strain>
        <tissue evidence="2">Flight muscle</tissue>
    </source>
</reference>
<feature type="region of interest" description="Disordered" evidence="1">
    <location>
        <begin position="16"/>
        <end position="38"/>
    </location>
</feature>
<name>A0A7J7Z5P4_MYOMY</name>
<dbReference type="EMBL" id="JABWUV010000003">
    <property type="protein sequence ID" value="KAF6369408.1"/>
    <property type="molecule type" value="Genomic_DNA"/>
</dbReference>
<organism evidence="2 3">
    <name type="scientific">Myotis myotis</name>
    <name type="common">Greater mouse-eared bat</name>
    <name type="synonym">Vespertilio myotis</name>
    <dbReference type="NCBI Taxonomy" id="51298"/>
    <lineage>
        <taxon>Eukaryota</taxon>
        <taxon>Metazoa</taxon>
        <taxon>Chordata</taxon>
        <taxon>Craniata</taxon>
        <taxon>Vertebrata</taxon>
        <taxon>Euteleostomi</taxon>
        <taxon>Mammalia</taxon>
        <taxon>Eutheria</taxon>
        <taxon>Laurasiatheria</taxon>
        <taxon>Chiroptera</taxon>
        <taxon>Yangochiroptera</taxon>
        <taxon>Vespertilionidae</taxon>
        <taxon>Myotis</taxon>
    </lineage>
</organism>
<dbReference type="AlphaFoldDB" id="A0A7J7Z5P4"/>
<comment type="caution">
    <text evidence="2">The sequence shown here is derived from an EMBL/GenBank/DDBJ whole genome shotgun (WGS) entry which is preliminary data.</text>
</comment>